<organism evidence="2 3">
    <name type="scientific">Pedobacter frigidisoli</name>
    <dbReference type="NCBI Taxonomy" id="2530455"/>
    <lineage>
        <taxon>Bacteria</taxon>
        <taxon>Pseudomonadati</taxon>
        <taxon>Bacteroidota</taxon>
        <taxon>Sphingobacteriia</taxon>
        <taxon>Sphingobacteriales</taxon>
        <taxon>Sphingobacteriaceae</taxon>
        <taxon>Pedobacter</taxon>
    </lineage>
</organism>
<name>A0A4R0P7J5_9SPHI</name>
<proteinExistence type="predicted"/>
<evidence type="ECO:0000313" key="2">
    <source>
        <dbReference type="EMBL" id="TCD13011.1"/>
    </source>
</evidence>
<accession>A0A4R0P7J5</accession>
<evidence type="ECO:0000313" key="3">
    <source>
        <dbReference type="Proteomes" id="UP000291485"/>
    </source>
</evidence>
<dbReference type="EMBL" id="SJSN01000001">
    <property type="protein sequence ID" value="TCD13011.1"/>
    <property type="molecule type" value="Genomic_DNA"/>
</dbReference>
<evidence type="ECO:0000256" key="1">
    <source>
        <dbReference type="SAM" id="MobiDB-lite"/>
    </source>
</evidence>
<sequence>MAIGSTVMAQNVTPKQVHKLDRKRVKAGVKSGELTKPEVKDIRSDNRELKADVRNAKADDQVTRAEKRNIVKDEAKLSRNIYVKKHNSRTRG</sequence>
<dbReference type="AlphaFoldDB" id="A0A4R0P7J5"/>
<comment type="caution">
    <text evidence="2">The sequence shown here is derived from an EMBL/GenBank/DDBJ whole genome shotgun (WGS) entry which is preliminary data.</text>
</comment>
<protein>
    <submittedName>
        <fullName evidence="2">Uncharacterized protein</fullName>
    </submittedName>
</protein>
<dbReference type="Proteomes" id="UP000291485">
    <property type="component" value="Unassembled WGS sequence"/>
</dbReference>
<reference evidence="2 3" key="1">
    <citation type="submission" date="2019-02" db="EMBL/GenBank/DDBJ databases">
        <title>Pedobacter sp. RP-3-11 sp. nov., isolated from Arctic soil.</title>
        <authorList>
            <person name="Dahal R.H."/>
        </authorList>
    </citation>
    <scope>NUCLEOTIDE SEQUENCE [LARGE SCALE GENOMIC DNA]</scope>
    <source>
        <strain evidence="2 3">RP-3-11</strain>
    </source>
</reference>
<keyword evidence="3" id="KW-1185">Reference proteome</keyword>
<gene>
    <name evidence="2" type="ORF">EZ449_00430</name>
</gene>
<feature type="region of interest" description="Disordered" evidence="1">
    <location>
        <begin position="1"/>
        <end position="24"/>
    </location>
</feature>